<dbReference type="InterPro" id="IPR001849">
    <property type="entry name" value="PH_domain"/>
</dbReference>
<dbReference type="GO" id="GO:0016314">
    <property type="term" value="F:phosphatidylinositol-3,4,5-trisphosphate 3-phosphatase activity"/>
    <property type="evidence" value="ECO:0007669"/>
    <property type="project" value="TreeGrafter"/>
</dbReference>
<dbReference type="InterPro" id="IPR029021">
    <property type="entry name" value="Prot-tyrosine_phosphatase-like"/>
</dbReference>
<protein>
    <recommendedName>
        <fullName evidence="12">Phosphatidylinositol 3,4,5-trisphosphate 3-phosphatase and dual-specificity protein phosphatase PTEN</fullName>
        <ecNumber evidence="5">3.1.3.16</ecNumber>
        <ecNumber evidence="4">3.1.3.48</ecNumber>
        <ecNumber evidence="3">3.1.3.67</ecNumber>
    </recommendedName>
    <alternativeName>
        <fullName evidence="16">Inositol polyphosphate 3-phosphatase</fullName>
    </alternativeName>
</protein>
<dbReference type="InterPro" id="IPR035892">
    <property type="entry name" value="C2_domain_sf"/>
</dbReference>
<dbReference type="InterPro" id="IPR011993">
    <property type="entry name" value="PH-like_dom_sf"/>
</dbReference>
<gene>
    <name evidence="25" type="ORF">AB1Y20_019519</name>
</gene>
<feature type="region of interest" description="Disordered" evidence="20">
    <location>
        <begin position="396"/>
        <end position="486"/>
    </location>
</feature>
<dbReference type="AlphaFoldDB" id="A0AB34JUD0"/>
<comment type="catalytic activity">
    <reaction evidence="18">
        <text>O-phospho-L-threonyl-[protein] + H2O = L-threonyl-[protein] + phosphate</text>
        <dbReference type="Rhea" id="RHEA:47004"/>
        <dbReference type="Rhea" id="RHEA-COMP:11060"/>
        <dbReference type="Rhea" id="RHEA-COMP:11605"/>
        <dbReference type="ChEBI" id="CHEBI:15377"/>
        <dbReference type="ChEBI" id="CHEBI:30013"/>
        <dbReference type="ChEBI" id="CHEBI:43474"/>
        <dbReference type="ChEBI" id="CHEBI:61977"/>
        <dbReference type="EC" id="3.1.3.16"/>
    </reaction>
    <physiologicalReaction direction="left-to-right" evidence="18">
        <dbReference type="Rhea" id="RHEA:47005"/>
    </physiologicalReaction>
</comment>
<feature type="compositionally biased region" description="Basic and acidic residues" evidence="20">
    <location>
        <begin position="452"/>
        <end position="472"/>
    </location>
</feature>
<dbReference type="PANTHER" id="PTHR12305">
    <property type="entry name" value="PHOSPHATASE WITH HOMOLOGY TO TENSIN"/>
    <property type="match status" value="1"/>
</dbReference>
<dbReference type="CDD" id="cd14509">
    <property type="entry name" value="PTP_PTEN"/>
    <property type="match status" value="1"/>
</dbReference>
<comment type="similarity">
    <text evidence="2">Belongs to the PTEN phosphatase protein family.</text>
</comment>
<dbReference type="PROSITE" id="PS51181">
    <property type="entry name" value="PPASE_TENSIN"/>
    <property type="match status" value="1"/>
</dbReference>
<feature type="compositionally biased region" description="Basic and acidic residues" evidence="20">
    <location>
        <begin position="530"/>
        <end position="539"/>
    </location>
</feature>
<comment type="subcellular location">
    <subcellularLocation>
        <location evidence="1">Cytoplasm</location>
    </subcellularLocation>
</comment>
<evidence type="ECO:0000256" key="8">
    <source>
        <dbReference type="ARBA" id="ARBA00022912"/>
    </source>
</evidence>
<dbReference type="Proteomes" id="UP001515480">
    <property type="component" value="Unassembled WGS sequence"/>
</dbReference>
<dbReference type="InterPro" id="IPR014020">
    <property type="entry name" value="Tensin_C2-dom"/>
</dbReference>
<evidence type="ECO:0000256" key="13">
    <source>
        <dbReference type="ARBA" id="ARBA00043734"/>
    </source>
</evidence>
<comment type="catalytic activity">
    <reaction evidence="14">
        <text>a 1,2-diacyl-sn-glycero-3-phospho-(1D-myo-inositol-3,4,5-trisphosphate) + H2O = a 1,2-diacyl-sn-glycero-3-phospho-(1D-myo-inositol-4,5-bisphosphate) + phosphate</text>
        <dbReference type="Rhea" id="RHEA:25017"/>
        <dbReference type="ChEBI" id="CHEBI:15377"/>
        <dbReference type="ChEBI" id="CHEBI:43474"/>
        <dbReference type="ChEBI" id="CHEBI:57836"/>
        <dbReference type="ChEBI" id="CHEBI:58456"/>
        <dbReference type="EC" id="3.1.3.67"/>
    </reaction>
    <physiologicalReaction direction="left-to-right" evidence="14">
        <dbReference type="Rhea" id="RHEA:25018"/>
    </physiologicalReaction>
</comment>
<dbReference type="InterPro" id="IPR029023">
    <property type="entry name" value="Tensin_phosphatase"/>
</dbReference>
<comment type="caution">
    <text evidence="25">The sequence shown here is derived from an EMBL/GenBank/DDBJ whole genome shotgun (WGS) entry which is preliminary data.</text>
</comment>
<keyword evidence="9" id="KW-0443">Lipid metabolism</keyword>
<dbReference type="InterPro" id="IPR016130">
    <property type="entry name" value="Tyr_Pase_AS"/>
</dbReference>
<evidence type="ECO:0000256" key="5">
    <source>
        <dbReference type="ARBA" id="ARBA00013081"/>
    </source>
</evidence>
<reference evidence="25 26" key="1">
    <citation type="journal article" date="2024" name="Science">
        <title>Giant polyketide synthase enzymes in the biosynthesis of giant marine polyether toxins.</title>
        <authorList>
            <person name="Fallon T.R."/>
            <person name="Shende V.V."/>
            <person name="Wierzbicki I.H."/>
            <person name="Pendleton A.L."/>
            <person name="Watervoot N.F."/>
            <person name="Auber R.P."/>
            <person name="Gonzalez D.J."/>
            <person name="Wisecaver J.H."/>
            <person name="Moore B.S."/>
        </authorList>
    </citation>
    <scope>NUCLEOTIDE SEQUENCE [LARGE SCALE GENOMIC DNA]</scope>
    <source>
        <strain evidence="25 26">12B1</strain>
    </source>
</reference>
<accession>A0AB34JUD0</accession>
<dbReference type="InterPro" id="IPR000387">
    <property type="entry name" value="Tyr_Pase_dom"/>
</dbReference>
<dbReference type="SMART" id="SM00233">
    <property type="entry name" value="PH"/>
    <property type="match status" value="1"/>
</dbReference>
<dbReference type="SUPFAM" id="SSF50729">
    <property type="entry name" value="PH domain-like"/>
    <property type="match status" value="1"/>
</dbReference>
<dbReference type="PROSITE" id="PS51182">
    <property type="entry name" value="C2_TENSIN"/>
    <property type="match status" value="1"/>
</dbReference>
<evidence type="ECO:0000313" key="26">
    <source>
        <dbReference type="Proteomes" id="UP001515480"/>
    </source>
</evidence>
<evidence type="ECO:0000259" key="22">
    <source>
        <dbReference type="PROSITE" id="PS50056"/>
    </source>
</evidence>
<evidence type="ECO:0000259" key="23">
    <source>
        <dbReference type="PROSITE" id="PS51181"/>
    </source>
</evidence>
<dbReference type="Pfam" id="PF10409">
    <property type="entry name" value="PTEN_C2"/>
    <property type="match status" value="1"/>
</dbReference>
<dbReference type="Pfam" id="PF00169">
    <property type="entry name" value="PH"/>
    <property type="match status" value="1"/>
</dbReference>
<dbReference type="EC" id="3.1.3.16" evidence="5"/>
<sequence>MPVFFVQRGGTPPAGVPPTLEGPLVKRGGATGQRGGIENWKTRHCKLVGYTLYYLEADRSAHARGHLNLQGLGVRQADAETGRALSICLFWPEDAEANFYLQAPSEAARDTWMHALREATCVSNESIAQLGIAELKRRCVVCGLVGYTDYSHERAELEAMLIEQVRRRAPMSDAQIPLSVLAALAENTGQGATVMAGAGVLDGWLTKLRGMVSLNKTRFQKDGFDLDLTYITPRIIAMGFPASGFEGKYRNNLHQVQRFLGTFHPANRYRVYNLCEERVYEGHVLGGETYRECLHHYPFDDHNPPCFDMIHPFCLDVREWLERHPDNVAAVHCKAGKGRTGLMVSCLLYHLQTEHCDTAQHALDYFGNVRTHDGEGVTIPSQKRYTRWYAEHFAPEAKPLEVKPPDERSDSGKKEGDGPTKEGGRLPVALRHETSSSREPRASSASMSGRSTECEPEGRGKDRRSLSSEDAKLGAWRSPQAGGWDGGRALARISVTEDDLPASSSDFTLSRSSAMIRCSHSAGQLPTKASIDRSGDEGRQAALSGVGLPPSQRTSVRFSLLSGRMSRAWPDGELSSSRRHRDELPGMRTHLGRHPSARDSMARRSTWGEGIFPKQRGKIGAAPQKWAVEQPVMRVVSLSVKGAPNMEHGACHPFLVVRRSELVSVDNFGAPEAENPRILPCTCVAQRHRKIFDSRDLEEVEKVKRGGDVAFNCGSESAPLLIKGDTKFIIFDKEKMKSKRTICHFWVHTFFLHKQGGRIVLRRRDLDKACKSKYDDKFPPDFEITLVAVYYAHGHHFQFDSEMPDIDERMTSFPRRLDTDDDTDDDEQEGADCREDRSTVTMMGMLNNKRRDYSTAF</sequence>
<evidence type="ECO:0000256" key="1">
    <source>
        <dbReference type="ARBA" id="ARBA00004496"/>
    </source>
</evidence>
<organism evidence="25 26">
    <name type="scientific">Prymnesium parvum</name>
    <name type="common">Toxic golden alga</name>
    <dbReference type="NCBI Taxonomy" id="97485"/>
    <lineage>
        <taxon>Eukaryota</taxon>
        <taxon>Haptista</taxon>
        <taxon>Haptophyta</taxon>
        <taxon>Prymnesiophyceae</taxon>
        <taxon>Prymnesiales</taxon>
        <taxon>Prymnesiaceae</taxon>
        <taxon>Prymnesium</taxon>
    </lineage>
</organism>
<dbReference type="SUPFAM" id="SSF52799">
    <property type="entry name" value="(Phosphotyrosine protein) phosphatases II"/>
    <property type="match status" value="1"/>
</dbReference>
<evidence type="ECO:0000256" key="9">
    <source>
        <dbReference type="ARBA" id="ARBA00023098"/>
    </source>
</evidence>
<dbReference type="PROSITE" id="PS50056">
    <property type="entry name" value="TYR_PHOSPHATASE_2"/>
    <property type="match status" value="1"/>
</dbReference>
<evidence type="ECO:0000256" key="3">
    <source>
        <dbReference type="ARBA" id="ARBA00013015"/>
    </source>
</evidence>
<proteinExistence type="inferred from homology"/>
<feature type="domain" description="Tyrosine specific protein phosphatases" evidence="22">
    <location>
        <begin position="311"/>
        <end position="384"/>
    </location>
</feature>
<evidence type="ECO:0000256" key="4">
    <source>
        <dbReference type="ARBA" id="ARBA00013064"/>
    </source>
</evidence>
<feature type="compositionally biased region" description="Acidic residues" evidence="20">
    <location>
        <begin position="819"/>
        <end position="830"/>
    </location>
</feature>
<dbReference type="PROSITE" id="PS50003">
    <property type="entry name" value="PH_DOMAIN"/>
    <property type="match status" value="1"/>
</dbReference>
<comment type="catalytic activity">
    <reaction evidence="11">
        <text>1,2-dioctanoyl-sn-glycero-3-phospho-(1D-myo-inositol-3,4,5-trisphosphate) + H2O = 1,2-dioctanoyl-sn-glycero-3-phospho-(1D-myo-inositol-4,5-bisphosphate) + phosphate</text>
        <dbReference type="Rhea" id="RHEA:43552"/>
        <dbReference type="ChEBI" id="CHEBI:15377"/>
        <dbReference type="ChEBI" id="CHEBI:43474"/>
        <dbReference type="ChEBI" id="CHEBI:83416"/>
        <dbReference type="ChEBI" id="CHEBI:83419"/>
    </reaction>
    <physiologicalReaction direction="left-to-right" evidence="11">
        <dbReference type="Rhea" id="RHEA:43553"/>
    </physiologicalReaction>
</comment>
<keyword evidence="26" id="KW-1185">Reference proteome</keyword>
<dbReference type="SUPFAM" id="SSF49562">
    <property type="entry name" value="C2 domain (Calcium/lipid-binding domain, CaLB)"/>
    <property type="match status" value="1"/>
</dbReference>
<feature type="domain" description="C2 tensin-type" evidence="24">
    <location>
        <begin position="630"/>
        <end position="791"/>
    </location>
</feature>
<comment type="catalytic activity">
    <reaction evidence="17">
        <text>O-phospho-L-seryl-[protein] + H2O = L-seryl-[protein] + phosphate</text>
        <dbReference type="Rhea" id="RHEA:20629"/>
        <dbReference type="Rhea" id="RHEA-COMP:9863"/>
        <dbReference type="Rhea" id="RHEA-COMP:11604"/>
        <dbReference type="ChEBI" id="CHEBI:15377"/>
        <dbReference type="ChEBI" id="CHEBI:29999"/>
        <dbReference type="ChEBI" id="CHEBI:43474"/>
        <dbReference type="ChEBI" id="CHEBI:83421"/>
        <dbReference type="EC" id="3.1.3.16"/>
    </reaction>
    <physiologicalReaction direction="left-to-right" evidence="17">
        <dbReference type="Rhea" id="RHEA:20630"/>
    </physiologicalReaction>
</comment>
<evidence type="ECO:0000313" key="25">
    <source>
        <dbReference type="EMBL" id="KAL1524632.1"/>
    </source>
</evidence>
<keyword evidence="7" id="KW-0378">Hydrolase</keyword>
<evidence type="ECO:0000256" key="6">
    <source>
        <dbReference type="ARBA" id="ARBA00022490"/>
    </source>
</evidence>
<feature type="domain" description="Phosphatase tensin-type" evidence="23">
    <location>
        <begin position="217"/>
        <end position="396"/>
    </location>
</feature>
<evidence type="ECO:0000256" key="15">
    <source>
        <dbReference type="ARBA" id="ARBA00043762"/>
    </source>
</evidence>
<comment type="catalytic activity">
    <reaction evidence="13">
        <text>1D-myo-inositol 1,3,4,5-tetrakisphosphate + H2O = 1D-myo-inositol 1,4,5-trisphosphate + phosphate</text>
        <dbReference type="Rhea" id="RHEA:77155"/>
        <dbReference type="ChEBI" id="CHEBI:15377"/>
        <dbReference type="ChEBI" id="CHEBI:43474"/>
        <dbReference type="ChEBI" id="CHEBI:57895"/>
        <dbReference type="ChEBI" id="CHEBI:203600"/>
    </reaction>
    <physiologicalReaction direction="left-to-right" evidence="13">
        <dbReference type="Rhea" id="RHEA:77156"/>
    </physiologicalReaction>
</comment>
<dbReference type="Gene3D" id="3.90.190.10">
    <property type="entry name" value="Protein tyrosine phosphatase superfamily"/>
    <property type="match status" value="1"/>
</dbReference>
<comment type="catalytic activity">
    <reaction evidence="15">
        <text>1D-myo-inositol 1,3,4,5,6-pentakisphosphate + H2O = 1D-myo-inositol 1,4,5,6-tetrakisphosphate + phosphate</text>
        <dbReference type="Rhea" id="RHEA:77143"/>
        <dbReference type="ChEBI" id="CHEBI:15377"/>
        <dbReference type="ChEBI" id="CHEBI:43474"/>
        <dbReference type="ChEBI" id="CHEBI:57627"/>
        <dbReference type="ChEBI" id="CHEBI:57733"/>
    </reaction>
    <physiologicalReaction direction="left-to-right" evidence="15">
        <dbReference type="Rhea" id="RHEA:77144"/>
    </physiologicalReaction>
</comment>
<evidence type="ECO:0000256" key="19">
    <source>
        <dbReference type="ARBA" id="ARBA00051341"/>
    </source>
</evidence>
<dbReference type="SMART" id="SM01326">
    <property type="entry name" value="PTEN_C2"/>
    <property type="match status" value="1"/>
</dbReference>
<evidence type="ECO:0000256" key="10">
    <source>
        <dbReference type="ARBA" id="ARBA00034256"/>
    </source>
</evidence>
<evidence type="ECO:0000256" key="18">
    <source>
        <dbReference type="ARBA" id="ARBA00048832"/>
    </source>
</evidence>
<dbReference type="Pfam" id="PF22784">
    <property type="entry name" value="PTP-SAK"/>
    <property type="match status" value="1"/>
</dbReference>
<evidence type="ECO:0000256" key="20">
    <source>
        <dbReference type="SAM" id="MobiDB-lite"/>
    </source>
</evidence>
<evidence type="ECO:0000256" key="2">
    <source>
        <dbReference type="ARBA" id="ARBA00007881"/>
    </source>
</evidence>
<dbReference type="GO" id="GO:0004721">
    <property type="term" value="F:phosphoprotein phosphatase activity"/>
    <property type="evidence" value="ECO:0007669"/>
    <property type="project" value="UniProtKB-KW"/>
</dbReference>
<evidence type="ECO:0000256" key="11">
    <source>
        <dbReference type="ARBA" id="ARBA00034268"/>
    </source>
</evidence>
<dbReference type="GO" id="GO:0006629">
    <property type="term" value="P:lipid metabolic process"/>
    <property type="evidence" value="ECO:0007669"/>
    <property type="project" value="UniProtKB-KW"/>
</dbReference>
<feature type="compositionally biased region" description="Basic and acidic residues" evidence="20">
    <location>
        <begin position="396"/>
        <end position="441"/>
    </location>
</feature>
<dbReference type="Gene3D" id="2.30.29.30">
    <property type="entry name" value="Pleckstrin-homology domain (PH domain)/Phosphotyrosine-binding domain (PTB)"/>
    <property type="match status" value="1"/>
</dbReference>
<comment type="catalytic activity">
    <reaction evidence="10">
        <text>1,2-dihexadecanoyl-sn-glycero-3-phospho-(1D-myo-inositol-3,4,5-trisphosphate) + H2O = 1,2-dihexadecanoyl-sn-glycero-3-phospho-(1D-myo-inositol-4,5-bisphosphate) + phosphate</text>
        <dbReference type="Rhea" id="RHEA:43560"/>
        <dbReference type="ChEBI" id="CHEBI:15377"/>
        <dbReference type="ChEBI" id="CHEBI:43474"/>
        <dbReference type="ChEBI" id="CHEBI:83420"/>
        <dbReference type="ChEBI" id="CHEBI:83423"/>
    </reaction>
    <physiologicalReaction direction="left-to-right" evidence="10">
        <dbReference type="Rhea" id="RHEA:43561"/>
    </physiologicalReaction>
</comment>
<evidence type="ECO:0000256" key="12">
    <source>
        <dbReference type="ARBA" id="ARBA00034338"/>
    </source>
</evidence>
<dbReference type="PANTHER" id="PTHR12305:SF81">
    <property type="entry name" value="PHOSPHATIDYLINOSITOL 3,4,5-TRISPHOSPHATE 3-PHOSPHATASE AND DUAL-SPECIFICITY PROTEIN PHOSPHATASE PTEN"/>
    <property type="match status" value="1"/>
</dbReference>
<feature type="region of interest" description="Disordered" evidence="20">
    <location>
        <begin position="525"/>
        <end position="550"/>
    </location>
</feature>
<comment type="catalytic activity">
    <reaction evidence="19">
        <text>O-phospho-L-tyrosyl-[protein] + H2O = L-tyrosyl-[protein] + phosphate</text>
        <dbReference type="Rhea" id="RHEA:10684"/>
        <dbReference type="Rhea" id="RHEA-COMP:10136"/>
        <dbReference type="Rhea" id="RHEA-COMP:20101"/>
        <dbReference type="ChEBI" id="CHEBI:15377"/>
        <dbReference type="ChEBI" id="CHEBI:43474"/>
        <dbReference type="ChEBI" id="CHEBI:46858"/>
        <dbReference type="ChEBI" id="CHEBI:61978"/>
        <dbReference type="EC" id="3.1.3.48"/>
    </reaction>
    <physiologicalReaction direction="left-to-right" evidence="19">
        <dbReference type="Rhea" id="RHEA:10685"/>
    </physiologicalReaction>
</comment>
<dbReference type="InterPro" id="IPR045101">
    <property type="entry name" value="PTP_PTEN"/>
</dbReference>
<evidence type="ECO:0000256" key="14">
    <source>
        <dbReference type="ARBA" id="ARBA00043760"/>
    </source>
</evidence>
<dbReference type="CDD" id="cd00821">
    <property type="entry name" value="PH"/>
    <property type="match status" value="1"/>
</dbReference>
<evidence type="ECO:0000256" key="16">
    <source>
        <dbReference type="ARBA" id="ARBA00044309"/>
    </source>
</evidence>
<feature type="region of interest" description="Disordered" evidence="20">
    <location>
        <begin position="814"/>
        <end position="838"/>
    </location>
</feature>
<feature type="region of interest" description="Disordered" evidence="20">
    <location>
        <begin position="569"/>
        <end position="603"/>
    </location>
</feature>
<name>A0AB34JUD0_PRYPA</name>
<evidence type="ECO:0000259" key="24">
    <source>
        <dbReference type="PROSITE" id="PS51182"/>
    </source>
</evidence>
<dbReference type="EC" id="3.1.3.48" evidence="4"/>
<evidence type="ECO:0000259" key="21">
    <source>
        <dbReference type="PROSITE" id="PS50003"/>
    </source>
</evidence>
<dbReference type="Gene3D" id="2.60.40.1110">
    <property type="match status" value="1"/>
</dbReference>
<dbReference type="EC" id="3.1.3.67" evidence="3"/>
<keyword evidence="8" id="KW-0904">Protein phosphatase</keyword>
<dbReference type="InterPro" id="IPR051281">
    <property type="entry name" value="Dual-spec_lipid-protein_phosph"/>
</dbReference>
<dbReference type="InterPro" id="IPR057023">
    <property type="entry name" value="PTP-SAK"/>
</dbReference>
<keyword evidence="6" id="KW-0963">Cytoplasm</keyword>
<dbReference type="EMBL" id="JBGBPQ010000005">
    <property type="protein sequence ID" value="KAL1524632.1"/>
    <property type="molecule type" value="Genomic_DNA"/>
</dbReference>
<dbReference type="PROSITE" id="PS00383">
    <property type="entry name" value="TYR_PHOSPHATASE_1"/>
    <property type="match status" value="1"/>
</dbReference>
<dbReference type="GO" id="GO:0005829">
    <property type="term" value="C:cytosol"/>
    <property type="evidence" value="ECO:0007669"/>
    <property type="project" value="TreeGrafter"/>
</dbReference>
<evidence type="ECO:0000256" key="7">
    <source>
        <dbReference type="ARBA" id="ARBA00022801"/>
    </source>
</evidence>
<evidence type="ECO:0000256" key="17">
    <source>
        <dbReference type="ARBA" id="ARBA00047986"/>
    </source>
</evidence>
<feature type="domain" description="PH" evidence="21">
    <location>
        <begin position="17"/>
        <end position="121"/>
    </location>
</feature>